<dbReference type="GeneID" id="10507704"/>
<dbReference type="Proteomes" id="UP000001064">
    <property type="component" value="Unassembled WGS sequence"/>
</dbReference>
<evidence type="ECO:0000313" key="2">
    <source>
        <dbReference type="Proteomes" id="UP000001064"/>
    </source>
</evidence>
<proteinExistence type="predicted"/>
<dbReference type="AlphaFoldDB" id="F0ZVS7"/>
<name>F0ZVS7_DICPU</name>
<organism evidence="1 2">
    <name type="scientific">Dictyostelium purpureum</name>
    <name type="common">Slime mold</name>
    <dbReference type="NCBI Taxonomy" id="5786"/>
    <lineage>
        <taxon>Eukaryota</taxon>
        <taxon>Amoebozoa</taxon>
        <taxon>Evosea</taxon>
        <taxon>Eumycetozoa</taxon>
        <taxon>Dictyostelia</taxon>
        <taxon>Dictyosteliales</taxon>
        <taxon>Dictyosteliaceae</taxon>
        <taxon>Dictyostelium</taxon>
    </lineage>
</organism>
<sequence>MSQPPIPDTRYIVTLDNVQVKENNFIHLPNESNVPGLIHLTGVNLMIKTSSTAVFVLEIYSNTDNGYITRTPIAHNQTASYGGYTTYIYNSNLDLYCKTYSPHQTKSEFCLVFSILSYSPVKPTFAVSGSINGVLTFKPIYFSTLNTRLG</sequence>
<gene>
    <name evidence="1" type="ORF">DICPUDRAFT_156125</name>
</gene>
<dbReference type="InParanoid" id="F0ZVS7"/>
<keyword evidence="2" id="KW-1185">Reference proteome</keyword>
<protein>
    <submittedName>
        <fullName evidence="1">Uncharacterized protein</fullName>
    </submittedName>
</protein>
<accession>F0ZVS7</accession>
<dbReference type="RefSeq" id="XP_003291520.1">
    <property type="nucleotide sequence ID" value="XM_003291472.1"/>
</dbReference>
<reference evidence="2" key="1">
    <citation type="journal article" date="2011" name="Genome Biol.">
        <title>Comparative genomics of the social amoebae Dictyostelium discoideum and Dictyostelium purpureum.</title>
        <authorList>
            <consortium name="US DOE Joint Genome Institute (JGI-PGF)"/>
            <person name="Sucgang R."/>
            <person name="Kuo A."/>
            <person name="Tian X."/>
            <person name="Salerno W."/>
            <person name="Parikh A."/>
            <person name="Feasley C.L."/>
            <person name="Dalin E."/>
            <person name="Tu H."/>
            <person name="Huang E."/>
            <person name="Barry K."/>
            <person name="Lindquist E."/>
            <person name="Shapiro H."/>
            <person name="Bruce D."/>
            <person name="Schmutz J."/>
            <person name="Salamov A."/>
            <person name="Fey P."/>
            <person name="Gaudet P."/>
            <person name="Anjard C."/>
            <person name="Babu M.M."/>
            <person name="Basu S."/>
            <person name="Bushmanova Y."/>
            <person name="van der Wel H."/>
            <person name="Katoh-Kurasawa M."/>
            <person name="Dinh C."/>
            <person name="Coutinho P.M."/>
            <person name="Saito T."/>
            <person name="Elias M."/>
            <person name="Schaap P."/>
            <person name="Kay R.R."/>
            <person name="Henrissat B."/>
            <person name="Eichinger L."/>
            <person name="Rivero F."/>
            <person name="Putnam N.H."/>
            <person name="West C.M."/>
            <person name="Loomis W.F."/>
            <person name="Chisholm R.L."/>
            <person name="Shaulsky G."/>
            <person name="Strassmann J.E."/>
            <person name="Queller D.C."/>
            <person name="Kuspa A."/>
            <person name="Grigoriev I.V."/>
        </authorList>
    </citation>
    <scope>NUCLEOTIDE SEQUENCE [LARGE SCALE GENOMIC DNA]</scope>
    <source>
        <strain evidence="2">QSDP1</strain>
    </source>
</reference>
<dbReference type="VEuPathDB" id="AmoebaDB:DICPUDRAFT_156125"/>
<dbReference type="EMBL" id="GL871220">
    <property type="protein sequence ID" value="EGC31951.1"/>
    <property type="molecule type" value="Genomic_DNA"/>
</dbReference>
<evidence type="ECO:0000313" key="1">
    <source>
        <dbReference type="EMBL" id="EGC31951.1"/>
    </source>
</evidence>
<dbReference type="KEGG" id="dpp:DICPUDRAFT_156125"/>